<feature type="transmembrane region" description="Helical" evidence="8">
    <location>
        <begin position="308"/>
        <end position="324"/>
    </location>
</feature>
<protein>
    <submittedName>
        <fullName evidence="9">GerAB/ArcD/ProY family transporter</fullName>
    </submittedName>
</protein>
<feature type="transmembrane region" description="Helical" evidence="8">
    <location>
        <begin position="43"/>
        <end position="67"/>
    </location>
</feature>
<evidence type="ECO:0000256" key="5">
    <source>
        <dbReference type="ARBA" id="ARBA00022692"/>
    </source>
</evidence>
<feature type="transmembrane region" description="Helical" evidence="8">
    <location>
        <begin position="272"/>
        <end position="296"/>
    </location>
</feature>
<reference evidence="9 10" key="1">
    <citation type="submission" date="2023-03" db="EMBL/GenBank/DDBJ databases">
        <title>Novel Species.</title>
        <authorList>
            <person name="Ma S."/>
        </authorList>
    </citation>
    <scope>NUCLEOTIDE SEQUENCE [LARGE SCALE GENOMIC DNA]</scope>
    <source>
        <strain evidence="9 10">LIND6LT2</strain>
    </source>
</reference>
<dbReference type="RefSeq" id="WP_341878228.1">
    <property type="nucleotide sequence ID" value="NZ_CP121687.1"/>
</dbReference>
<evidence type="ECO:0000256" key="4">
    <source>
        <dbReference type="ARBA" id="ARBA00022544"/>
    </source>
</evidence>
<gene>
    <name evidence="9" type="ORF">QBE51_07080</name>
</gene>
<feature type="transmembrane region" description="Helical" evidence="8">
    <location>
        <begin position="142"/>
        <end position="165"/>
    </location>
</feature>
<evidence type="ECO:0000256" key="2">
    <source>
        <dbReference type="ARBA" id="ARBA00007998"/>
    </source>
</evidence>
<name>A0ABZ2Y8L3_9FIRM</name>
<evidence type="ECO:0000256" key="3">
    <source>
        <dbReference type="ARBA" id="ARBA00022448"/>
    </source>
</evidence>
<keyword evidence="7 8" id="KW-0472">Membrane</keyword>
<dbReference type="Proteomes" id="UP001486565">
    <property type="component" value="Chromosome"/>
</dbReference>
<evidence type="ECO:0000313" key="9">
    <source>
        <dbReference type="EMBL" id="WZL71265.1"/>
    </source>
</evidence>
<dbReference type="EMBL" id="CP121687">
    <property type="protein sequence ID" value="WZL71265.1"/>
    <property type="molecule type" value="Genomic_DNA"/>
</dbReference>
<keyword evidence="4" id="KW-0309">Germination</keyword>
<keyword evidence="3" id="KW-0813">Transport</keyword>
<comment type="subcellular location">
    <subcellularLocation>
        <location evidence="1">Membrane</location>
        <topology evidence="1">Multi-pass membrane protein</topology>
    </subcellularLocation>
</comment>
<comment type="similarity">
    <text evidence="2">Belongs to the amino acid-polyamine-organocation (APC) superfamily. Spore germination protein (SGP) (TC 2.A.3.9) family.</text>
</comment>
<organism evidence="9 10">
    <name type="scientific">Defluviitalea saccharophila</name>
    <dbReference type="NCBI Taxonomy" id="879970"/>
    <lineage>
        <taxon>Bacteria</taxon>
        <taxon>Bacillati</taxon>
        <taxon>Bacillota</taxon>
        <taxon>Clostridia</taxon>
        <taxon>Lachnospirales</taxon>
        <taxon>Defluviitaleaceae</taxon>
        <taxon>Defluviitalea</taxon>
    </lineage>
</organism>
<feature type="transmembrane region" description="Helical" evidence="8">
    <location>
        <begin position="79"/>
        <end position="102"/>
    </location>
</feature>
<evidence type="ECO:0000313" key="10">
    <source>
        <dbReference type="Proteomes" id="UP001486565"/>
    </source>
</evidence>
<dbReference type="PANTHER" id="PTHR34975:SF2">
    <property type="entry name" value="SPORE GERMINATION PROTEIN A2"/>
    <property type="match status" value="1"/>
</dbReference>
<feature type="transmembrane region" description="Helical" evidence="8">
    <location>
        <begin position="185"/>
        <end position="206"/>
    </location>
</feature>
<keyword evidence="10" id="KW-1185">Reference proteome</keyword>
<accession>A0ABZ2Y8L3</accession>
<sequence length="364" mass="41706">MLKKYDGKMGFREFFAVVFFAIGMKLTDTTPILMVELGLNASWMIPIVSGLVIFLSFLFLLSLLKLYKTKSLIDIIYHLTGKFFGSLMILLLFFMVLEYLVVSTRDYADILSTLFYLRTPLKYLLLMLIITAFYISHKGLDIIGSLCWFTYPLIQLVFVVLILLLWKELDFNYLFPLGGPGMKTILKEGVVHSSIVSEIILLSVFFPKVRSYKEYRNANFAGLGISVIFISIFMISFICAYGYFALSTLNYPYHQITRLVSLGRFAKNMESFFLGFWSIGVSVRFGVYFYAGATLGASLIKIKNPKTLLPYLAVIVYILARLPENFTQYVFSVRKVGVTILWTYLLSLSPFLWTVAKLKVEYKS</sequence>
<proteinExistence type="inferred from homology"/>
<evidence type="ECO:0000256" key="1">
    <source>
        <dbReference type="ARBA" id="ARBA00004141"/>
    </source>
</evidence>
<feature type="transmembrane region" description="Helical" evidence="8">
    <location>
        <begin position="114"/>
        <end position="135"/>
    </location>
</feature>
<dbReference type="Pfam" id="PF03845">
    <property type="entry name" value="Spore_permease"/>
    <property type="match status" value="1"/>
</dbReference>
<dbReference type="InterPro" id="IPR004761">
    <property type="entry name" value="Spore_GerAB"/>
</dbReference>
<dbReference type="PANTHER" id="PTHR34975">
    <property type="entry name" value="SPORE GERMINATION PROTEIN A2"/>
    <property type="match status" value="1"/>
</dbReference>
<feature type="transmembrane region" description="Helical" evidence="8">
    <location>
        <begin position="218"/>
        <end position="244"/>
    </location>
</feature>
<evidence type="ECO:0000256" key="7">
    <source>
        <dbReference type="ARBA" id="ARBA00023136"/>
    </source>
</evidence>
<evidence type="ECO:0000256" key="8">
    <source>
        <dbReference type="SAM" id="Phobius"/>
    </source>
</evidence>
<feature type="transmembrane region" description="Helical" evidence="8">
    <location>
        <begin position="336"/>
        <end position="356"/>
    </location>
</feature>
<keyword evidence="5 8" id="KW-0812">Transmembrane</keyword>
<keyword evidence="6 8" id="KW-1133">Transmembrane helix</keyword>
<evidence type="ECO:0000256" key="6">
    <source>
        <dbReference type="ARBA" id="ARBA00022989"/>
    </source>
</evidence>